<reference evidence="1" key="2">
    <citation type="submission" date="2025-08" db="UniProtKB">
        <authorList>
            <consortium name="RefSeq"/>
        </authorList>
    </citation>
    <scope>IDENTIFICATION</scope>
</reference>
<sequence>MAKVIHPGDELVRSHSCAGILSREPRDLGGRHSTVFRPASYVPEPLALAAAENVHSASRIGCPGTSFGHILIGAEDDYLISIPVSSISFI</sequence>
<organism evidence="1">
    <name type="scientific">Aspergillus niger</name>
    <dbReference type="NCBI Taxonomy" id="5061"/>
    <lineage>
        <taxon>Eukaryota</taxon>
        <taxon>Fungi</taxon>
        <taxon>Dikarya</taxon>
        <taxon>Ascomycota</taxon>
        <taxon>Pezizomycotina</taxon>
        <taxon>Eurotiomycetes</taxon>
        <taxon>Eurotiomycetidae</taxon>
        <taxon>Eurotiales</taxon>
        <taxon>Aspergillaceae</taxon>
        <taxon>Aspergillus</taxon>
        <taxon>Aspergillus subgen. Circumdati</taxon>
    </lineage>
</organism>
<reference evidence="1" key="1">
    <citation type="submission" date="2025-02" db="EMBL/GenBank/DDBJ databases">
        <authorList>
            <consortium name="NCBI Genome Project"/>
        </authorList>
    </citation>
    <scope>NUCLEOTIDE SEQUENCE</scope>
</reference>
<dbReference type="RefSeq" id="XP_059600008.1">
    <property type="nucleotide sequence ID" value="XM_059746406.1"/>
</dbReference>
<dbReference type="GeneID" id="84590382"/>
<name>A0AAJ8BM41_ASPNG</name>
<dbReference type="AlphaFoldDB" id="A0AAJ8BM41"/>
<dbReference type="KEGG" id="ang:An02g07270"/>
<evidence type="ECO:0000313" key="1">
    <source>
        <dbReference type="RefSeq" id="XP_059600008.1"/>
    </source>
</evidence>
<proteinExistence type="predicted"/>
<dbReference type="VEuPathDB" id="FungiDB:An02g07270"/>
<gene>
    <name evidence="1" type="ORF">An02g07270</name>
</gene>
<protein>
    <submittedName>
        <fullName evidence="1">Uncharacterized protein</fullName>
    </submittedName>
</protein>
<accession>A0AAJ8BM41</accession>